<accession>A0A0A2MWP9</accession>
<sequence length="221" mass="26080">MKKMALFIAFVFLISCKDIALEPLGNNFYFVQPQPVNDSELLKFPLAFQGLFMNADSVYFEVNKRTILQKVINKFRIHHSELDSIKNEFRINGNTFVLKGSSEVYYRKDIGDSIQFSNIQIDTFFSFSDIQKAKRINRYLILNTKDSVYWRIKILNFEKNGFKLKYIYSDEDLKKLDSITKDKSQRIDSSSYIISPTKREFKNILRLQNLGEEQQFKKISE</sequence>
<gene>
    <name evidence="2" type="ORF">Q767_09330</name>
</gene>
<dbReference type="Proteomes" id="UP000030149">
    <property type="component" value="Unassembled WGS sequence"/>
</dbReference>
<protein>
    <recommendedName>
        <fullName evidence="4">Lipoprotein</fullName>
    </recommendedName>
</protein>
<feature type="signal peptide" evidence="1">
    <location>
        <begin position="1"/>
        <end position="20"/>
    </location>
</feature>
<evidence type="ECO:0008006" key="4">
    <source>
        <dbReference type="Google" id="ProtNLM"/>
    </source>
</evidence>
<reference evidence="2 3" key="2">
    <citation type="journal article" date="2015" name="Stand. Genomic Sci.">
        <title>High quality draft genomic sequence of Flavobacterium enshiense DK69(T) and comparison among Flavobacterium genomes.</title>
        <authorList>
            <person name="Zeng Z."/>
            <person name="Chen C."/>
            <person name="Du H."/>
            <person name="Wang G."/>
            <person name="Li M."/>
        </authorList>
    </citation>
    <scope>NUCLEOTIDE SEQUENCE [LARGE SCALE GENOMIC DNA]</scope>
    <source>
        <strain evidence="2 3">DK69</strain>
    </source>
</reference>
<evidence type="ECO:0000256" key="1">
    <source>
        <dbReference type="SAM" id="SignalP"/>
    </source>
</evidence>
<name>A0A0A2MWP9_9FLAO</name>
<dbReference type="AlphaFoldDB" id="A0A0A2MWP9"/>
<dbReference type="EMBL" id="JRLZ01000008">
    <property type="protein sequence ID" value="KGO95873.1"/>
    <property type="molecule type" value="Genomic_DNA"/>
</dbReference>
<proteinExistence type="predicted"/>
<dbReference type="PROSITE" id="PS51257">
    <property type="entry name" value="PROKAR_LIPOPROTEIN"/>
    <property type="match status" value="1"/>
</dbReference>
<feature type="chain" id="PRO_5001992685" description="Lipoprotein" evidence="1">
    <location>
        <begin position="21"/>
        <end position="221"/>
    </location>
</feature>
<keyword evidence="3" id="KW-1185">Reference proteome</keyword>
<dbReference type="PATRIC" id="fig|1107311.5.peg.3089"/>
<dbReference type="eggNOG" id="ENOG5033D4Y">
    <property type="taxonomic scope" value="Bacteria"/>
</dbReference>
<evidence type="ECO:0000313" key="3">
    <source>
        <dbReference type="Proteomes" id="UP000030149"/>
    </source>
</evidence>
<keyword evidence="1" id="KW-0732">Signal</keyword>
<comment type="caution">
    <text evidence="2">The sequence shown here is derived from an EMBL/GenBank/DDBJ whole genome shotgun (WGS) entry which is preliminary data.</text>
</comment>
<evidence type="ECO:0000313" key="2">
    <source>
        <dbReference type="EMBL" id="KGO95873.1"/>
    </source>
</evidence>
<dbReference type="STRING" id="1107311.Q767_09330"/>
<organism evidence="2 3">
    <name type="scientific">Flavobacterium enshiense DK69</name>
    <dbReference type="NCBI Taxonomy" id="1107311"/>
    <lineage>
        <taxon>Bacteria</taxon>
        <taxon>Pseudomonadati</taxon>
        <taxon>Bacteroidota</taxon>
        <taxon>Flavobacteriia</taxon>
        <taxon>Flavobacteriales</taxon>
        <taxon>Flavobacteriaceae</taxon>
        <taxon>Flavobacterium</taxon>
    </lineage>
</organism>
<reference evidence="3" key="1">
    <citation type="submission" date="2013-09" db="EMBL/GenBank/DDBJ databases">
        <authorList>
            <person name="Zeng Z."/>
            <person name="Chen C."/>
        </authorList>
    </citation>
    <scope>NUCLEOTIDE SEQUENCE [LARGE SCALE GENOMIC DNA]</scope>
    <source>
        <strain evidence="3">DK69</strain>
    </source>
</reference>